<accession>A0ABV2JHK0</accession>
<keyword evidence="3" id="KW-1185">Reference proteome</keyword>
<evidence type="ECO:0000259" key="1">
    <source>
        <dbReference type="Pfam" id="PF08984"/>
    </source>
</evidence>
<gene>
    <name evidence="2" type="ORF">ABID27_000006</name>
</gene>
<organism evidence="2 3">
    <name type="scientific">Streptococcus gallinaceus</name>
    <dbReference type="NCBI Taxonomy" id="165758"/>
    <lineage>
        <taxon>Bacteria</taxon>
        <taxon>Bacillati</taxon>
        <taxon>Bacillota</taxon>
        <taxon>Bacilli</taxon>
        <taxon>Lactobacillales</taxon>
        <taxon>Streptococcaceae</taxon>
        <taxon>Streptococcus</taxon>
    </lineage>
</organism>
<feature type="domain" description="DUF1858" evidence="1">
    <location>
        <begin position="11"/>
        <end position="68"/>
    </location>
</feature>
<comment type="caution">
    <text evidence="2">The sequence shown here is derived from an EMBL/GenBank/DDBJ whole genome shotgun (WGS) entry which is preliminary data.</text>
</comment>
<name>A0ABV2JHK0_9STRE</name>
<evidence type="ECO:0000313" key="2">
    <source>
        <dbReference type="EMBL" id="MET3643389.1"/>
    </source>
</evidence>
<dbReference type="InterPro" id="IPR015077">
    <property type="entry name" value="DUF1858"/>
</dbReference>
<proteinExistence type="predicted"/>
<dbReference type="SUPFAM" id="SSF140683">
    <property type="entry name" value="SP0561-like"/>
    <property type="match status" value="1"/>
</dbReference>
<dbReference type="Pfam" id="PF08984">
    <property type="entry name" value="DUF1858"/>
    <property type="match status" value="1"/>
</dbReference>
<dbReference type="EMBL" id="JBEPMK010000001">
    <property type="protein sequence ID" value="MET3643389.1"/>
    <property type="molecule type" value="Genomic_DNA"/>
</dbReference>
<dbReference type="Gene3D" id="1.10.3910.10">
    <property type="entry name" value="SP0561-like"/>
    <property type="match status" value="1"/>
</dbReference>
<dbReference type="InterPro" id="IPR038062">
    <property type="entry name" value="ScdA-like_N_sf"/>
</dbReference>
<evidence type="ECO:0000313" key="3">
    <source>
        <dbReference type="Proteomes" id="UP001549055"/>
    </source>
</evidence>
<dbReference type="Proteomes" id="UP001549055">
    <property type="component" value="Unassembled WGS sequence"/>
</dbReference>
<sequence length="81" mass="8910">MKSNANDMNTIDFSIPVAQVVDNHPEVLDILVDLGFKPLANPLMRNTVGKKVSIRQGAGLQGIDLEKIRQTLEYNGYEVVG</sequence>
<reference evidence="2 3" key="1">
    <citation type="submission" date="2024-06" db="EMBL/GenBank/DDBJ databases">
        <title>Genomic Encyclopedia of Type Strains, Phase IV (KMG-IV): sequencing the most valuable type-strain genomes for metagenomic binning, comparative biology and taxonomic classification.</title>
        <authorList>
            <person name="Goeker M."/>
        </authorList>
    </citation>
    <scope>NUCLEOTIDE SEQUENCE [LARGE SCALE GENOMIC DNA]</scope>
    <source>
        <strain evidence="2 3">DSM 15349</strain>
    </source>
</reference>
<protein>
    <recommendedName>
        <fullName evidence="1">DUF1858 domain-containing protein</fullName>
    </recommendedName>
</protein>